<evidence type="ECO:0000256" key="1">
    <source>
        <dbReference type="SAM" id="MobiDB-lite"/>
    </source>
</evidence>
<evidence type="ECO:0000313" key="3">
    <source>
        <dbReference type="Proteomes" id="UP001497744"/>
    </source>
</evidence>
<accession>A0AAV4LZC4</accession>
<dbReference type="GeneID" id="94196935"/>
<organism evidence="2 3">
    <name type="scientific">Babesia caballi</name>
    <dbReference type="NCBI Taxonomy" id="5871"/>
    <lineage>
        <taxon>Eukaryota</taxon>
        <taxon>Sar</taxon>
        <taxon>Alveolata</taxon>
        <taxon>Apicomplexa</taxon>
        <taxon>Aconoidasida</taxon>
        <taxon>Piroplasmida</taxon>
        <taxon>Babesiidae</taxon>
        <taxon>Babesia</taxon>
    </lineage>
</organism>
<keyword evidence="3" id="KW-1185">Reference proteome</keyword>
<proteinExistence type="predicted"/>
<dbReference type="Proteomes" id="UP001497744">
    <property type="component" value="Unassembled WGS sequence"/>
</dbReference>
<name>A0AAV4LZC4_BABCB</name>
<dbReference type="RefSeq" id="XP_067717523.1">
    <property type="nucleotide sequence ID" value="XM_067861422.1"/>
</dbReference>
<reference evidence="2 3" key="1">
    <citation type="submission" date="2021-06" db="EMBL/GenBank/DDBJ databases">
        <title>Genome sequence of Babesia caballi.</title>
        <authorList>
            <person name="Yamagishi J."/>
            <person name="Kidaka T."/>
            <person name="Ochi A."/>
        </authorList>
    </citation>
    <scope>NUCLEOTIDE SEQUENCE [LARGE SCALE GENOMIC DNA]</scope>
    <source>
        <strain evidence="2">USDA-D6B2</strain>
    </source>
</reference>
<evidence type="ECO:0000313" key="2">
    <source>
        <dbReference type="EMBL" id="GIX65454.1"/>
    </source>
</evidence>
<dbReference type="AlphaFoldDB" id="A0AAV4LZC4"/>
<comment type="caution">
    <text evidence="2">The sequence shown here is derived from an EMBL/GenBank/DDBJ whole genome shotgun (WGS) entry which is preliminary data.</text>
</comment>
<gene>
    <name evidence="2" type="ORF">BcabD6B2_48890</name>
</gene>
<dbReference type="EMBL" id="BPLF01000004">
    <property type="protein sequence ID" value="GIX65454.1"/>
    <property type="molecule type" value="Genomic_DNA"/>
</dbReference>
<feature type="region of interest" description="Disordered" evidence="1">
    <location>
        <begin position="49"/>
        <end position="68"/>
    </location>
</feature>
<sequence>MPGEVPTHIAVQLVVRQVELQGSCEYEENGGGGLEVGGQLIGKVVVGVGDREDERSEDEEGGDNKRALTTAVEGAVASSATTATAGRKTFSTATILFAFTKGTPHPEEHRAEHKSYDLGNTVLYLDNSIQRMQSN</sequence>
<protein>
    <submittedName>
        <fullName evidence="2">Uncharacterized protein</fullName>
    </submittedName>
</protein>